<comment type="caution">
    <text evidence="1">The sequence shown here is derived from an EMBL/GenBank/DDBJ whole genome shotgun (WGS) entry which is preliminary data.</text>
</comment>
<evidence type="ECO:0000313" key="1">
    <source>
        <dbReference type="EMBL" id="MCT7397498.1"/>
    </source>
</evidence>
<protein>
    <submittedName>
        <fullName evidence="1">Uncharacterized protein</fullName>
    </submittedName>
</protein>
<name>A0ABT2LW28_9FIRM</name>
<keyword evidence="2" id="KW-1185">Reference proteome</keyword>
<accession>A0ABT2LW28</accession>
<reference evidence="1" key="1">
    <citation type="submission" date="2022-09" db="EMBL/GenBank/DDBJ databases">
        <title>Eubacterium sp. LFL-14 isolated from human feces.</title>
        <authorList>
            <person name="Liu F."/>
        </authorList>
    </citation>
    <scope>NUCLEOTIDE SEQUENCE</scope>
    <source>
        <strain evidence="1">LFL-14</strain>
    </source>
</reference>
<proteinExistence type="predicted"/>
<dbReference type="RefSeq" id="WP_260978030.1">
    <property type="nucleotide sequence ID" value="NZ_JAODBU010000001.1"/>
</dbReference>
<evidence type="ECO:0000313" key="2">
    <source>
        <dbReference type="Proteomes" id="UP001431199"/>
    </source>
</evidence>
<gene>
    <name evidence="1" type="ORF">N5B56_00165</name>
</gene>
<dbReference type="Proteomes" id="UP001431199">
    <property type="component" value="Unassembled WGS sequence"/>
</dbReference>
<sequence>MGFIKGAIDAVGGTFADQWLDYFTPPTNLGAGAVIYKAVLSETNRGRGSNTKGSVGIYGDVLGDITDMGKELIKKL</sequence>
<organism evidence="1 2">
    <name type="scientific">Eubacterium album</name>
    <dbReference type="NCBI Taxonomy" id="2978477"/>
    <lineage>
        <taxon>Bacteria</taxon>
        <taxon>Bacillati</taxon>
        <taxon>Bacillota</taxon>
        <taxon>Clostridia</taxon>
        <taxon>Eubacteriales</taxon>
        <taxon>Eubacteriaceae</taxon>
        <taxon>Eubacterium</taxon>
    </lineage>
</organism>
<dbReference type="EMBL" id="JAODBU010000001">
    <property type="protein sequence ID" value="MCT7397498.1"/>
    <property type="molecule type" value="Genomic_DNA"/>
</dbReference>